<comment type="similarity">
    <text evidence="2">Belongs to the ERD2 family.</text>
</comment>
<protein>
    <submittedName>
        <fullName evidence="12">Uncharacterized protein</fullName>
    </submittedName>
</protein>
<reference evidence="12" key="2">
    <citation type="submission" date="2021-03" db="UniProtKB">
        <authorList>
            <consortium name="EnsemblPlants"/>
        </authorList>
    </citation>
    <scope>IDENTIFICATION</scope>
</reference>
<keyword evidence="8 11" id="KW-1133">Transmembrane helix</keyword>
<evidence type="ECO:0000256" key="8">
    <source>
        <dbReference type="ARBA" id="ARBA00022989"/>
    </source>
</evidence>
<accession>A0A803KQ34</accession>
<feature type="transmembrane region" description="Helical" evidence="11">
    <location>
        <begin position="257"/>
        <end position="287"/>
    </location>
</feature>
<evidence type="ECO:0000256" key="11">
    <source>
        <dbReference type="SAM" id="Phobius"/>
    </source>
</evidence>
<dbReference type="PANTHER" id="PTHR10585">
    <property type="entry name" value="ER LUMEN PROTEIN RETAINING RECEPTOR"/>
    <property type="match status" value="1"/>
</dbReference>
<evidence type="ECO:0000256" key="10">
    <source>
        <dbReference type="ARBA" id="ARBA00023170"/>
    </source>
</evidence>
<organism evidence="12 13">
    <name type="scientific">Chenopodium quinoa</name>
    <name type="common">Quinoa</name>
    <dbReference type="NCBI Taxonomy" id="63459"/>
    <lineage>
        <taxon>Eukaryota</taxon>
        <taxon>Viridiplantae</taxon>
        <taxon>Streptophyta</taxon>
        <taxon>Embryophyta</taxon>
        <taxon>Tracheophyta</taxon>
        <taxon>Spermatophyta</taxon>
        <taxon>Magnoliopsida</taxon>
        <taxon>eudicotyledons</taxon>
        <taxon>Gunneridae</taxon>
        <taxon>Pentapetalae</taxon>
        <taxon>Caryophyllales</taxon>
        <taxon>Chenopodiaceae</taxon>
        <taxon>Chenopodioideae</taxon>
        <taxon>Atripliceae</taxon>
        <taxon>Chenopodium</taxon>
    </lineage>
</organism>
<dbReference type="Gramene" id="AUR62001140-RA">
    <property type="protein sequence ID" value="AUR62001140-RA:cds"/>
    <property type="gene ID" value="AUR62001140"/>
</dbReference>
<dbReference type="GO" id="GO:0046923">
    <property type="term" value="F:ER retention sequence binding"/>
    <property type="evidence" value="ECO:0007669"/>
    <property type="project" value="InterPro"/>
</dbReference>
<evidence type="ECO:0000313" key="13">
    <source>
        <dbReference type="Proteomes" id="UP000596660"/>
    </source>
</evidence>
<keyword evidence="10" id="KW-0675">Receptor</keyword>
<dbReference type="GO" id="GO:0006621">
    <property type="term" value="P:protein retention in ER lumen"/>
    <property type="evidence" value="ECO:0007669"/>
    <property type="project" value="InterPro"/>
</dbReference>
<evidence type="ECO:0000256" key="9">
    <source>
        <dbReference type="ARBA" id="ARBA00023136"/>
    </source>
</evidence>
<evidence type="ECO:0000256" key="7">
    <source>
        <dbReference type="ARBA" id="ARBA00022927"/>
    </source>
</evidence>
<dbReference type="EnsemblPlants" id="AUR62001140-RA">
    <property type="protein sequence ID" value="AUR62001140-RA:cds"/>
    <property type="gene ID" value="AUR62001140"/>
</dbReference>
<evidence type="ECO:0000256" key="4">
    <source>
        <dbReference type="ARBA" id="ARBA00022692"/>
    </source>
</evidence>
<feature type="transmembrane region" description="Helical" evidence="11">
    <location>
        <begin position="293"/>
        <end position="314"/>
    </location>
</feature>
<proteinExistence type="inferred from homology"/>
<keyword evidence="13" id="KW-1185">Reference proteome</keyword>
<dbReference type="AlphaFoldDB" id="A0A803KQ34"/>
<evidence type="ECO:0000256" key="3">
    <source>
        <dbReference type="ARBA" id="ARBA00022448"/>
    </source>
</evidence>
<dbReference type="GO" id="GO:0016192">
    <property type="term" value="P:vesicle-mediated transport"/>
    <property type="evidence" value="ECO:0007669"/>
    <property type="project" value="UniProtKB-KW"/>
</dbReference>
<keyword evidence="5" id="KW-0256">Endoplasmic reticulum</keyword>
<reference evidence="12" key="1">
    <citation type="journal article" date="2017" name="Nature">
        <title>The genome of Chenopodium quinoa.</title>
        <authorList>
            <person name="Jarvis D.E."/>
            <person name="Ho Y.S."/>
            <person name="Lightfoot D.J."/>
            <person name="Schmoeckel S.M."/>
            <person name="Li B."/>
            <person name="Borm T.J.A."/>
            <person name="Ohyanagi H."/>
            <person name="Mineta K."/>
            <person name="Michell C.T."/>
            <person name="Saber N."/>
            <person name="Kharbatia N.M."/>
            <person name="Rupper R.R."/>
            <person name="Sharp A.R."/>
            <person name="Dally N."/>
            <person name="Boughton B.A."/>
            <person name="Woo Y.H."/>
            <person name="Gao G."/>
            <person name="Schijlen E.G.W.M."/>
            <person name="Guo X."/>
            <person name="Momin A.A."/>
            <person name="Negrao S."/>
            <person name="Al-Babili S."/>
            <person name="Gehring C."/>
            <person name="Roessner U."/>
            <person name="Jung C."/>
            <person name="Murphy K."/>
            <person name="Arold S.T."/>
            <person name="Gojobori T."/>
            <person name="van der Linden C.G."/>
            <person name="van Loo E.N."/>
            <person name="Jellen E.N."/>
            <person name="Maughan P.J."/>
            <person name="Tester M."/>
        </authorList>
    </citation>
    <scope>NUCLEOTIDE SEQUENCE [LARGE SCALE GENOMIC DNA]</scope>
    <source>
        <strain evidence="12">cv. PI 614886</strain>
    </source>
</reference>
<feature type="transmembrane region" description="Helical" evidence="11">
    <location>
        <begin position="89"/>
        <end position="108"/>
    </location>
</feature>
<dbReference type="GO" id="GO:0005789">
    <property type="term" value="C:endoplasmic reticulum membrane"/>
    <property type="evidence" value="ECO:0007669"/>
    <property type="project" value="UniProtKB-SubCell"/>
</dbReference>
<dbReference type="InterPro" id="IPR000133">
    <property type="entry name" value="ER_ret_rcpt"/>
</dbReference>
<keyword evidence="9 11" id="KW-0472">Membrane</keyword>
<feature type="transmembrane region" description="Helical" evidence="11">
    <location>
        <begin position="184"/>
        <end position="213"/>
    </location>
</feature>
<evidence type="ECO:0000313" key="12">
    <source>
        <dbReference type="EnsemblPlants" id="AUR62001140-RA:cds"/>
    </source>
</evidence>
<evidence type="ECO:0000256" key="2">
    <source>
        <dbReference type="ARBA" id="ARBA00010120"/>
    </source>
</evidence>
<keyword evidence="4 11" id="KW-0812">Transmembrane</keyword>
<feature type="transmembrane region" description="Helical" evidence="11">
    <location>
        <begin position="128"/>
        <end position="149"/>
    </location>
</feature>
<keyword evidence="6" id="KW-0931">ER-Golgi transport</keyword>
<evidence type="ECO:0000256" key="1">
    <source>
        <dbReference type="ARBA" id="ARBA00004477"/>
    </source>
</evidence>
<sequence>MGDKRATPTAVKQLSRWIRSRSVRQLVTMASIAAFIFLVLLKVFVKNHTYFYVAAQLAHSIGLSLKTQELTAVFLIMRIACHFMLIRDLYVVLDCLTLVSTLWVIYMIRYKLKQTYMEELDNMPLYYVLVPSAVVALIGHPGFGMNFGFRFFYMYSKTIEAVSVLPQLRLIQNAKMVEPFTAHYVFALGVARFFACANWLIMLVPCAVVALIGHPGWQSDIVTRFLYMYFTTIEAVSVLPQLLLIQNAKLVEPFTAHYVFALGVARFFSCANWIFLLVPCAIIAIIGHPGLPAGIILGFLFVYYMTIEAVSVLPQFQLLQKAKMIEPFTAHYVFALGVARFFSCANWINMCDGGRAHDEATFNGLTLGSIIGADK</sequence>
<feature type="transmembrane region" description="Helical" evidence="11">
    <location>
        <begin position="225"/>
        <end position="245"/>
    </location>
</feature>
<dbReference type="Proteomes" id="UP000596660">
    <property type="component" value="Unplaced"/>
</dbReference>
<name>A0A803KQ34_CHEQI</name>
<keyword evidence="3" id="KW-0813">Transport</keyword>
<evidence type="ECO:0000256" key="6">
    <source>
        <dbReference type="ARBA" id="ARBA00022892"/>
    </source>
</evidence>
<keyword evidence="7" id="KW-0653">Protein transport</keyword>
<dbReference type="GO" id="GO:0015031">
    <property type="term" value="P:protein transport"/>
    <property type="evidence" value="ECO:0007669"/>
    <property type="project" value="UniProtKB-KW"/>
</dbReference>
<evidence type="ECO:0000256" key="5">
    <source>
        <dbReference type="ARBA" id="ARBA00022824"/>
    </source>
</evidence>
<dbReference type="Pfam" id="PF00810">
    <property type="entry name" value="ER_lumen_recept"/>
    <property type="match status" value="2"/>
</dbReference>
<comment type="subcellular location">
    <subcellularLocation>
        <location evidence="1">Endoplasmic reticulum membrane</location>
        <topology evidence="1">Multi-pass membrane protein</topology>
    </subcellularLocation>
</comment>
<feature type="transmembrane region" description="Helical" evidence="11">
    <location>
        <begin position="26"/>
        <end position="45"/>
    </location>
</feature>
<dbReference type="PRINTS" id="PR00660">
    <property type="entry name" value="ERLUMENR"/>
</dbReference>